<dbReference type="Gene3D" id="1.10.10.60">
    <property type="entry name" value="Homeodomain-like"/>
    <property type="match status" value="2"/>
</dbReference>
<dbReference type="PROSITE" id="PS51294">
    <property type="entry name" value="HTH_MYB"/>
    <property type="match status" value="1"/>
</dbReference>
<evidence type="ECO:0000313" key="8">
    <source>
        <dbReference type="EMBL" id="ORY85558.1"/>
    </source>
</evidence>
<dbReference type="GO" id="GO:0001006">
    <property type="term" value="F:RNA polymerase III type 3 promoter sequence-specific DNA binding"/>
    <property type="evidence" value="ECO:0007669"/>
    <property type="project" value="TreeGrafter"/>
</dbReference>
<evidence type="ECO:0000256" key="3">
    <source>
        <dbReference type="ARBA" id="ARBA00023163"/>
    </source>
</evidence>
<dbReference type="SUPFAM" id="SSF46689">
    <property type="entry name" value="Homeodomain-like"/>
    <property type="match status" value="1"/>
</dbReference>
<gene>
    <name evidence="8" type="ORF">BCR37DRAFT_241807</name>
</gene>
<evidence type="ECO:0000313" key="9">
    <source>
        <dbReference type="Proteomes" id="UP000193685"/>
    </source>
</evidence>
<proteinExistence type="predicted"/>
<name>A0A1Y2FNL5_PROLT</name>
<accession>A0A1Y2FNL5</accession>
<dbReference type="GO" id="GO:0019185">
    <property type="term" value="C:snRNA-activating protein complex"/>
    <property type="evidence" value="ECO:0007669"/>
    <property type="project" value="TreeGrafter"/>
</dbReference>
<feature type="domain" description="Myb-like" evidence="6">
    <location>
        <begin position="371"/>
        <end position="421"/>
    </location>
</feature>
<dbReference type="InterPro" id="IPR009057">
    <property type="entry name" value="Homeodomain-like_sf"/>
</dbReference>
<evidence type="ECO:0000256" key="1">
    <source>
        <dbReference type="ARBA" id="ARBA00023015"/>
    </source>
</evidence>
<evidence type="ECO:0000256" key="4">
    <source>
        <dbReference type="ARBA" id="ARBA00023242"/>
    </source>
</evidence>
<dbReference type="PANTHER" id="PTHR46621:SF1">
    <property type="entry name" value="SNRNA-ACTIVATING PROTEIN COMPLEX SUBUNIT 4"/>
    <property type="match status" value="1"/>
</dbReference>
<dbReference type="AlphaFoldDB" id="A0A1Y2FNL5"/>
<sequence length="428" mass="47168">MYSAHLPHAHFQPVATLDLTDDATRPLMQQPWTPTGECPTFASPAMGFSSNPYVRGPSFSDTHPYNGQLVSPPNLELDTEWYFPEQSRQHHSDAGSYGLQGLGMVFGPPVGYGLSGPWSLPNEAATTPMPFQAYYPRNAGIPPDRHQLVTPPYEQPQCLHDMTRPGTEQSVLPLHSSLQHHERIPSNGLIYSPRQKRPRSTHVCSNIDTRDVSTPPPLMRTAPYSHQQTGSGSCSSSATDVTGCGQATTITPDSSVEASPQAQQQSFAPKVTNTMAFNVTNGAQSQPHLQRIVKSPPRPMPLPQPGGRPVNKIGMTIGVWTKQDDAELLALIHAHLAKDDEEPIPWAIIGRGLGAPRSGQQCQAHWSEALDPKVVRGRWTPTLDKQLLHLTAYFEKKWARISEQIPGKTQRQCRSRWFALQSKADKAK</sequence>
<evidence type="ECO:0008006" key="10">
    <source>
        <dbReference type="Google" id="ProtNLM"/>
    </source>
</evidence>
<feature type="compositionally biased region" description="Polar residues" evidence="5">
    <location>
        <begin position="224"/>
        <end position="246"/>
    </location>
</feature>
<keyword evidence="3" id="KW-0804">Transcription</keyword>
<evidence type="ECO:0000259" key="6">
    <source>
        <dbReference type="PROSITE" id="PS50090"/>
    </source>
</evidence>
<feature type="region of interest" description="Disordered" evidence="5">
    <location>
        <begin position="206"/>
        <end position="246"/>
    </location>
</feature>
<dbReference type="GO" id="GO:0000978">
    <property type="term" value="F:RNA polymerase II cis-regulatory region sequence-specific DNA binding"/>
    <property type="evidence" value="ECO:0007669"/>
    <property type="project" value="TreeGrafter"/>
</dbReference>
<dbReference type="PROSITE" id="PS50090">
    <property type="entry name" value="MYB_LIKE"/>
    <property type="match status" value="2"/>
</dbReference>
<dbReference type="PANTHER" id="PTHR46621">
    <property type="entry name" value="SNRNA-ACTIVATING PROTEIN COMPLEX SUBUNIT 4"/>
    <property type="match status" value="1"/>
</dbReference>
<dbReference type="GO" id="GO:0042795">
    <property type="term" value="P:snRNA transcription by RNA polymerase II"/>
    <property type="evidence" value="ECO:0007669"/>
    <property type="project" value="TreeGrafter"/>
</dbReference>
<feature type="domain" description="Myb-like" evidence="6">
    <location>
        <begin position="318"/>
        <end position="370"/>
    </location>
</feature>
<dbReference type="Pfam" id="PF00249">
    <property type="entry name" value="Myb_DNA-binding"/>
    <property type="match status" value="1"/>
</dbReference>
<dbReference type="InterPro" id="IPR051575">
    <property type="entry name" value="Myb-like_DNA-bd"/>
</dbReference>
<dbReference type="EMBL" id="MCFI01000004">
    <property type="protein sequence ID" value="ORY85558.1"/>
    <property type="molecule type" value="Genomic_DNA"/>
</dbReference>
<dbReference type="GO" id="GO:0042796">
    <property type="term" value="P:snRNA transcription by RNA polymerase III"/>
    <property type="evidence" value="ECO:0007669"/>
    <property type="project" value="TreeGrafter"/>
</dbReference>
<dbReference type="CDD" id="cd00167">
    <property type="entry name" value="SANT"/>
    <property type="match status" value="2"/>
</dbReference>
<dbReference type="RefSeq" id="XP_040727040.1">
    <property type="nucleotide sequence ID" value="XM_040866560.1"/>
</dbReference>
<keyword evidence="1" id="KW-0805">Transcription regulation</keyword>
<evidence type="ECO:0000259" key="7">
    <source>
        <dbReference type="PROSITE" id="PS51294"/>
    </source>
</evidence>
<evidence type="ECO:0000256" key="5">
    <source>
        <dbReference type="SAM" id="MobiDB-lite"/>
    </source>
</evidence>
<dbReference type="InterPro" id="IPR001005">
    <property type="entry name" value="SANT/Myb"/>
</dbReference>
<keyword evidence="4" id="KW-0539">Nucleus</keyword>
<evidence type="ECO:0000256" key="2">
    <source>
        <dbReference type="ARBA" id="ARBA00023125"/>
    </source>
</evidence>
<dbReference type="Proteomes" id="UP000193685">
    <property type="component" value="Unassembled WGS sequence"/>
</dbReference>
<protein>
    <recommendedName>
        <fullName evidence="10">Homeodomain-like protein</fullName>
    </recommendedName>
</protein>
<dbReference type="InterPro" id="IPR017930">
    <property type="entry name" value="Myb_dom"/>
</dbReference>
<dbReference type="SMART" id="SM00717">
    <property type="entry name" value="SANT"/>
    <property type="match status" value="2"/>
</dbReference>
<keyword evidence="2" id="KW-0238">DNA-binding</keyword>
<dbReference type="OrthoDB" id="2143914at2759"/>
<dbReference type="GeneID" id="63783159"/>
<organism evidence="8 9">
    <name type="scientific">Protomyces lactucae-debilis</name>
    <dbReference type="NCBI Taxonomy" id="2754530"/>
    <lineage>
        <taxon>Eukaryota</taxon>
        <taxon>Fungi</taxon>
        <taxon>Dikarya</taxon>
        <taxon>Ascomycota</taxon>
        <taxon>Taphrinomycotina</taxon>
        <taxon>Taphrinomycetes</taxon>
        <taxon>Taphrinales</taxon>
        <taxon>Protomycetaceae</taxon>
        <taxon>Protomyces</taxon>
    </lineage>
</organism>
<keyword evidence="9" id="KW-1185">Reference proteome</keyword>
<comment type="caution">
    <text evidence="8">The sequence shown here is derived from an EMBL/GenBank/DDBJ whole genome shotgun (WGS) entry which is preliminary data.</text>
</comment>
<feature type="domain" description="HTH myb-type" evidence="7">
    <location>
        <begin position="371"/>
        <end position="425"/>
    </location>
</feature>
<dbReference type="STRING" id="56484.A0A1Y2FNL5"/>
<reference evidence="8 9" key="1">
    <citation type="submission" date="2016-07" db="EMBL/GenBank/DDBJ databases">
        <title>Pervasive Adenine N6-methylation of Active Genes in Fungi.</title>
        <authorList>
            <consortium name="DOE Joint Genome Institute"/>
            <person name="Mondo S.J."/>
            <person name="Dannebaum R.O."/>
            <person name="Kuo R.C."/>
            <person name="Labutti K."/>
            <person name="Haridas S."/>
            <person name="Kuo A."/>
            <person name="Salamov A."/>
            <person name="Ahrendt S.R."/>
            <person name="Lipzen A."/>
            <person name="Sullivan W."/>
            <person name="Andreopoulos W.B."/>
            <person name="Clum A."/>
            <person name="Lindquist E."/>
            <person name="Daum C."/>
            <person name="Ramamoorthy G.K."/>
            <person name="Gryganskyi A."/>
            <person name="Culley D."/>
            <person name="Magnuson J.K."/>
            <person name="James T.Y."/>
            <person name="O'Malley M.A."/>
            <person name="Stajich J.E."/>
            <person name="Spatafora J.W."/>
            <person name="Visel A."/>
            <person name="Grigoriev I.V."/>
        </authorList>
    </citation>
    <scope>NUCLEOTIDE SEQUENCE [LARGE SCALE GENOMIC DNA]</scope>
    <source>
        <strain evidence="8 9">12-1054</strain>
    </source>
</reference>